<evidence type="ECO:0000256" key="1">
    <source>
        <dbReference type="SAM" id="MobiDB-lite"/>
    </source>
</evidence>
<organism evidence="2 3">
    <name type="scientific">Tetragonisca angustula</name>
    <dbReference type="NCBI Taxonomy" id="166442"/>
    <lineage>
        <taxon>Eukaryota</taxon>
        <taxon>Metazoa</taxon>
        <taxon>Ecdysozoa</taxon>
        <taxon>Arthropoda</taxon>
        <taxon>Hexapoda</taxon>
        <taxon>Insecta</taxon>
        <taxon>Pterygota</taxon>
        <taxon>Neoptera</taxon>
        <taxon>Endopterygota</taxon>
        <taxon>Hymenoptera</taxon>
        <taxon>Apocrita</taxon>
        <taxon>Aculeata</taxon>
        <taxon>Apoidea</taxon>
        <taxon>Anthophila</taxon>
        <taxon>Apidae</taxon>
        <taxon>Tetragonisca</taxon>
    </lineage>
</organism>
<reference evidence="2 3" key="1">
    <citation type="submission" date="2024-05" db="EMBL/GenBank/DDBJ databases">
        <title>The nuclear and mitochondrial genome assemblies of Tetragonisca angustula (Apidae: Meliponini), a tiny yet remarkable pollinator in the Neotropics.</title>
        <authorList>
            <person name="Ferrari R."/>
            <person name="Ricardo P.C."/>
            <person name="Dias F.C."/>
            <person name="Araujo N.S."/>
            <person name="Soares D.O."/>
            <person name="Zhou Q.-S."/>
            <person name="Zhu C.-D."/>
            <person name="Coutinho L."/>
            <person name="Airas M.C."/>
            <person name="Batista T.M."/>
        </authorList>
    </citation>
    <scope>NUCLEOTIDE SEQUENCE [LARGE SCALE GENOMIC DNA]</scope>
    <source>
        <strain evidence="2">ASF017062</strain>
        <tissue evidence="2">Abdomen</tissue>
    </source>
</reference>
<feature type="region of interest" description="Disordered" evidence="1">
    <location>
        <begin position="48"/>
        <end position="109"/>
    </location>
</feature>
<name>A0AAW1A4Y1_9HYME</name>
<proteinExistence type="predicted"/>
<dbReference type="AlphaFoldDB" id="A0AAW1A4Y1"/>
<feature type="region of interest" description="Disordered" evidence="1">
    <location>
        <begin position="1"/>
        <end position="21"/>
    </location>
</feature>
<gene>
    <name evidence="2" type="ORF">QLX08_003845</name>
</gene>
<sequence>MNPNSSPSSCIDDLPKEAKPETPNTIKLIELATQGSLNAIEHKEITIEDTNANKTRNKRPLSTTSEESIANPVNPSDIYFKTPDPKSTKKSHKETNATSKKPKLKLMIY</sequence>
<keyword evidence="3" id="KW-1185">Reference proteome</keyword>
<dbReference type="Proteomes" id="UP001432146">
    <property type="component" value="Unassembled WGS sequence"/>
</dbReference>
<accession>A0AAW1A4Y1</accession>
<protein>
    <submittedName>
        <fullName evidence="2">Uncharacterized protein</fullName>
    </submittedName>
</protein>
<comment type="caution">
    <text evidence="2">The sequence shown here is derived from an EMBL/GenBank/DDBJ whole genome shotgun (WGS) entry which is preliminary data.</text>
</comment>
<dbReference type="EMBL" id="JAWNGG020000057">
    <property type="protein sequence ID" value="KAK9304989.1"/>
    <property type="molecule type" value="Genomic_DNA"/>
</dbReference>
<evidence type="ECO:0000313" key="2">
    <source>
        <dbReference type="EMBL" id="KAK9304989.1"/>
    </source>
</evidence>
<feature type="compositionally biased region" description="Basic residues" evidence="1">
    <location>
        <begin position="100"/>
        <end position="109"/>
    </location>
</feature>
<evidence type="ECO:0000313" key="3">
    <source>
        <dbReference type="Proteomes" id="UP001432146"/>
    </source>
</evidence>
<feature type="compositionally biased region" description="Polar residues" evidence="1">
    <location>
        <begin position="48"/>
        <end position="74"/>
    </location>
</feature>